<proteinExistence type="inferred from homology"/>
<keyword evidence="6 11" id="KW-0999">Mitochondrion inner membrane</keyword>
<comment type="subcellular location">
    <subcellularLocation>
        <location evidence="1 11">Mitochondrion inner membrane</location>
    </subcellularLocation>
</comment>
<accession>A0A507EH48</accession>
<keyword evidence="7 11" id="KW-0406">Ion transport</keyword>
<keyword evidence="10 11" id="KW-0066">ATP synthesis</keyword>
<comment type="caution">
    <text evidence="12">The sequence shown here is derived from an EMBL/GenBank/DDBJ whole genome shotgun (WGS) entry which is preliminary data.</text>
</comment>
<evidence type="ECO:0000256" key="7">
    <source>
        <dbReference type="ARBA" id="ARBA00023065"/>
    </source>
</evidence>
<keyword evidence="3 11" id="KW-0813">Transport</keyword>
<organism evidence="12 13">
    <name type="scientific">Chytriomyces confervae</name>
    <dbReference type="NCBI Taxonomy" id="246404"/>
    <lineage>
        <taxon>Eukaryota</taxon>
        <taxon>Fungi</taxon>
        <taxon>Fungi incertae sedis</taxon>
        <taxon>Chytridiomycota</taxon>
        <taxon>Chytridiomycota incertae sedis</taxon>
        <taxon>Chytridiomycetes</taxon>
        <taxon>Chytridiales</taxon>
        <taxon>Chytriomycetaceae</taxon>
        <taxon>Chytriomyces</taxon>
    </lineage>
</organism>
<gene>
    <name evidence="12" type="ORF">CcCBS67573_g08648</name>
</gene>
<evidence type="ECO:0000256" key="9">
    <source>
        <dbReference type="ARBA" id="ARBA00023136"/>
    </source>
</evidence>
<reference evidence="12 13" key="1">
    <citation type="journal article" date="2019" name="Sci. Rep.">
        <title>Comparative genomics of chytrid fungi reveal insights into the obligate biotrophic and pathogenic lifestyle of Synchytrium endobioticum.</title>
        <authorList>
            <person name="van de Vossenberg B.T.L.H."/>
            <person name="Warris S."/>
            <person name="Nguyen H.D.T."/>
            <person name="van Gent-Pelzer M.P.E."/>
            <person name="Joly D.L."/>
            <person name="van de Geest H.C."/>
            <person name="Bonants P.J.M."/>
            <person name="Smith D.S."/>
            <person name="Levesque C.A."/>
            <person name="van der Lee T.A.J."/>
        </authorList>
    </citation>
    <scope>NUCLEOTIDE SEQUENCE [LARGE SCALE GENOMIC DNA]</scope>
    <source>
        <strain evidence="12 13">CBS 675.73</strain>
    </source>
</reference>
<evidence type="ECO:0000256" key="11">
    <source>
        <dbReference type="RuleBase" id="RU367005"/>
    </source>
</evidence>
<evidence type="ECO:0000313" key="13">
    <source>
        <dbReference type="Proteomes" id="UP000320333"/>
    </source>
</evidence>
<keyword evidence="5 11" id="KW-0375">Hydrogen ion transport</keyword>
<evidence type="ECO:0000256" key="2">
    <source>
        <dbReference type="ARBA" id="ARBA00007333"/>
    </source>
</evidence>
<dbReference type="AlphaFoldDB" id="A0A507EH48"/>
<evidence type="ECO:0000313" key="12">
    <source>
        <dbReference type="EMBL" id="TPX63569.1"/>
    </source>
</evidence>
<evidence type="ECO:0000256" key="1">
    <source>
        <dbReference type="ARBA" id="ARBA00004273"/>
    </source>
</evidence>
<keyword evidence="13" id="KW-1185">Reference proteome</keyword>
<dbReference type="InterPro" id="IPR008386">
    <property type="entry name" value="ATP_synth_F0_esu_mt"/>
</dbReference>
<protein>
    <recommendedName>
        <fullName evidence="11">ATP synthase F(0) complex subunit e, mitochondrial</fullName>
    </recommendedName>
</protein>
<evidence type="ECO:0000256" key="5">
    <source>
        <dbReference type="ARBA" id="ARBA00022781"/>
    </source>
</evidence>
<comment type="function">
    <text evidence="11">Subunit e, of the mitochondrial membrane ATP synthase complex (F(1)F(0) ATP synthase or Complex V) that produces ATP from ADP in the presence of a proton gradient across the membrane which is generated by electron transport complexes of the respiratory chain. ATP synthase complex consist of a soluble F(1) head domain - the catalytic core - and a membrane F(1) domain - the membrane proton channel. These two domains are linked by a central stalk rotating inside the F(1) region and a stationary peripheral stalk. During catalysis, ATP synthesis in the catalytic domain of F(1) is coupled via a rotary mechanism of the central stalk subunits to proton translocation. In vivo, can only synthesize ATP although its ATP hydrolase activity can be activated artificially in vitro. Part of the complex F(0) domain.</text>
</comment>
<evidence type="ECO:0000256" key="6">
    <source>
        <dbReference type="ARBA" id="ARBA00022792"/>
    </source>
</evidence>
<evidence type="ECO:0000256" key="8">
    <source>
        <dbReference type="ARBA" id="ARBA00023128"/>
    </source>
</evidence>
<comment type="subunit">
    <text evidence="11">F-type ATPases have 2 components, CF(1) - the catalytic core - and CF(0) - the membrane proton channel. CF(1) and CF(0) have multiple subunits.</text>
</comment>
<dbReference type="EMBL" id="QEAP01000600">
    <property type="protein sequence ID" value="TPX63569.1"/>
    <property type="molecule type" value="Genomic_DNA"/>
</dbReference>
<dbReference type="GO" id="GO:0005743">
    <property type="term" value="C:mitochondrial inner membrane"/>
    <property type="evidence" value="ECO:0007669"/>
    <property type="project" value="UniProtKB-SubCell"/>
</dbReference>
<keyword evidence="8 11" id="KW-0496">Mitochondrion</keyword>
<name>A0A507EH48_9FUNG</name>
<dbReference type="Pfam" id="PF05680">
    <property type="entry name" value="ATP-synt_E"/>
    <property type="match status" value="1"/>
</dbReference>
<dbReference type="OrthoDB" id="2125027at2759"/>
<sequence length="75" mass="8375">MAALNVASVNVARWSALAFGVFYGYSRQRSLTLHVKEQNEENEFRAYADLVEEAKVAFEAAYNREQAVKAAPYGS</sequence>
<keyword evidence="4 11" id="KW-0138">CF(0)</keyword>
<dbReference type="GO" id="GO:0045259">
    <property type="term" value="C:proton-transporting ATP synthase complex"/>
    <property type="evidence" value="ECO:0007669"/>
    <property type="project" value="UniProtKB-UniRule"/>
</dbReference>
<comment type="similarity">
    <text evidence="2 11">Belongs to the ATPase e subunit family.</text>
</comment>
<evidence type="ECO:0000256" key="10">
    <source>
        <dbReference type="ARBA" id="ARBA00023310"/>
    </source>
</evidence>
<dbReference type="GO" id="GO:0015986">
    <property type="term" value="P:proton motive force-driven ATP synthesis"/>
    <property type="evidence" value="ECO:0007669"/>
    <property type="project" value="InterPro"/>
</dbReference>
<evidence type="ECO:0000256" key="3">
    <source>
        <dbReference type="ARBA" id="ARBA00022448"/>
    </source>
</evidence>
<evidence type="ECO:0000256" key="4">
    <source>
        <dbReference type="ARBA" id="ARBA00022547"/>
    </source>
</evidence>
<keyword evidence="9" id="KW-0472">Membrane</keyword>
<dbReference type="GO" id="GO:0015078">
    <property type="term" value="F:proton transmembrane transporter activity"/>
    <property type="evidence" value="ECO:0007669"/>
    <property type="project" value="InterPro"/>
</dbReference>
<dbReference type="Proteomes" id="UP000320333">
    <property type="component" value="Unassembled WGS sequence"/>
</dbReference>